<keyword evidence="2" id="KW-1185">Reference proteome</keyword>
<dbReference type="AlphaFoldDB" id="A0A6P6DGD9"/>
<evidence type="ECO:0000256" key="1">
    <source>
        <dbReference type="SAM" id="MobiDB-lite"/>
    </source>
</evidence>
<protein>
    <submittedName>
        <fullName evidence="3">Uncharacterized protein LOC111813171</fullName>
    </submittedName>
</protein>
<dbReference type="InParanoid" id="A0A6P6DGD9"/>
<reference evidence="3" key="1">
    <citation type="submission" date="2025-08" db="UniProtKB">
        <authorList>
            <consortium name="RefSeq"/>
        </authorList>
    </citation>
    <scope>IDENTIFICATION</scope>
</reference>
<evidence type="ECO:0000313" key="2">
    <source>
        <dbReference type="Proteomes" id="UP000515203"/>
    </source>
</evidence>
<feature type="region of interest" description="Disordered" evidence="1">
    <location>
        <begin position="49"/>
        <end position="115"/>
    </location>
</feature>
<feature type="compositionally biased region" description="Polar residues" evidence="1">
    <location>
        <begin position="84"/>
        <end position="102"/>
    </location>
</feature>
<evidence type="ECO:0000313" key="3">
    <source>
        <dbReference type="RefSeq" id="XP_023559167.1"/>
    </source>
</evidence>
<accession>A0A6P6DGD9</accession>
<gene>
    <name evidence="3" type="primary">LOC111813171</name>
</gene>
<dbReference type="Proteomes" id="UP000515203">
    <property type="component" value="Unplaced"/>
</dbReference>
<organism evidence="2 3">
    <name type="scientific">Octodon degus</name>
    <name type="common">Degu</name>
    <name type="synonym">Sciurus degus</name>
    <dbReference type="NCBI Taxonomy" id="10160"/>
    <lineage>
        <taxon>Eukaryota</taxon>
        <taxon>Metazoa</taxon>
        <taxon>Chordata</taxon>
        <taxon>Craniata</taxon>
        <taxon>Vertebrata</taxon>
        <taxon>Euteleostomi</taxon>
        <taxon>Mammalia</taxon>
        <taxon>Eutheria</taxon>
        <taxon>Euarchontoglires</taxon>
        <taxon>Glires</taxon>
        <taxon>Rodentia</taxon>
        <taxon>Hystricomorpha</taxon>
        <taxon>Octodontidae</taxon>
        <taxon>Octodon</taxon>
    </lineage>
</organism>
<name>A0A6P6DGD9_OCTDE</name>
<dbReference type="RefSeq" id="XP_023559167.1">
    <property type="nucleotide sequence ID" value="XM_023703399.1"/>
</dbReference>
<sequence>MDAVEGTAELKPVRTLDSGRILFPAHQNVRHKHGVTDSCLALAHRALPLHRAPQRPRHRPAARTHPHHLVRPPHRAASRFRAFSPSTQRSSPPSLPGSTSKAPTAGGEPQPARRRHTGSLAAHPLLGHHPILLARGRFTPCKLWHSCSCISCLGQSHSGQPSDLFPIHTLQDAQQGSLRPPSFLHPQEFVSRPNRPASRCFLPRQRSFPQGSRKHLPGLHCRRRTLVFPPPPHGVTL</sequence>
<dbReference type="GeneID" id="111813171"/>
<feature type="compositionally biased region" description="Basic residues" evidence="1">
    <location>
        <begin position="52"/>
        <end position="78"/>
    </location>
</feature>
<proteinExistence type="predicted"/>